<dbReference type="SUPFAM" id="SSF48403">
    <property type="entry name" value="Ankyrin repeat"/>
    <property type="match status" value="2"/>
</dbReference>
<evidence type="ECO:0000313" key="3">
    <source>
        <dbReference type="Proteomes" id="UP000479190"/>
    </source>
</evidence>
<feature type="repeat" description="ANK" evidence="1">
    <location>
        <begin position="472"/>
        <end position="501"/>
    </location>
</feature>
<feature type="repeat" description="ANK" evidence="1">
    <location>
        <begin position="321"/>
        <end position="353"/>
    </location>
</feature>
<organism evidence="2 3">
    <name type="scientific">Trichogramma brassicae</name>
    <dbReference type="NCBI Taxonomy" id="86971"/>
    <lineage>
        <taxon>Eukaryota</taxon>
        <taxon>Metazoa</taxon>
        <taxon>Ecdysozoa</taxon>
        <taxon>Arthropoda</taxon>
        <taxon>Hexapoda</taxon>
        <taxon>Insecta</taxon>
        <taxon>Pterygota</taxon>
        <taxon>Neoptera</taxon>
        <taxon>Endopterygota</taxon>
        <taxon>Hymenoptera</taxon>
        <taxon>Apocrita</taxon>
        <taxon>Proctotrupomorpha</taxon>
        <taxon>Chalcidoidea</taxon>
        <taxon>Trichogrammatidae</taxon>
        <taxon>Trichogramma</taxon>
    </lineage>
</organism>
<sequence>MCLDKQSNVILDNRLEKLRRLRQTINFGTEKERLDLLEKINSKIQPEEMNSLLLEAVKHVSEKDNETSEIAHEFIDFVVNSGYEYKPADVVEAGKPVLRVTPILYLARKDYRTGCPPTANIMAMVIKLFNIYKNFNVNYTDEAGLTHFHAACMARCKHVIEKFLELGQDPNVRVGDIGDSPLIMVLSNSWFAELLLRSGADPNLANAKGLTPLHYLSTFEDDDDWPNVLFELSHDKYRPLQVNAKNNSGDVPLLYALKRGHKKLTEILLRQGANPNLDNQNGMTPLHCVCAHSADVDLLRMFYDINEELHQTVHTNAKDKHGRTPLYLALHRDMRQMVKFLLMAGADPSIACGKGVTPLHVVCDKYRDSSSLATILLQLSHERFRPLQINPQDKSGNTPLHMAMARNNKNLVKLLLRHGARPNIINKAGRTPLHMLLDRQDSDKELLRLFFEINEAKKQPVRIDGRDKKCCTPLHLAMIHGNRYAIDLLMTKSADPNSAQEKESTSVLSRIRKSIEVDGELEDEFDDQNNLAPARKLRKLDPNLANANGTTLLHVYSMIDCYQQLVDLLPQQLLDINAQDELGNTPLHWALSGKYDKLLIELLLWSGADRNAANIQGQRPLHYICKRKDKEIRDIHDLMELFFEIDGEVEVDAIDNQGLTPLQLAVANARPDMIDILLDHGADLSKFVFPNASNFAERFKNCFKMCRFPKKTSKEKQSGYIMLIVKVGNLLQTQCYARCCRPKE</sequence>
<feature type="repeat" description="ANK" evidence="1">
    <location>
        <begin position="248"/>
        <end position="280"/>
    </location>
</feature>
<dbReference type="PROSITE" id="PS50088">
    <property type="entry name" value="ANK_REPEAT"/>
    <property type="match status" value="6"/>
</dbReference>
<dbReference type="InterPro" id="IPR036770">
    <property type="entry name" value="Ankyrin_rpt-contain_sf"/>
</dbReference>
<dbReference type="InterPro" id="IPR052391">
    <property type="entry name" value="E3_Ligase-Neurotoxin"/>
</dbReference>
<dbReference type="PRINTS" id="PR01415">
    <property type="entry name" value="ANKYRIN"/>
</dbReference>
<feature type="repeat" description="ANK" evidence="1">
    <location>
        <begin position="582"/>
        <end position="615"/>
    </location>
</feature>
<keyword evidence="1" id="KW-0040">ANK repeat</keyword>
<dbReference type="Pfam" id="PF12796">
    <property type="entry name" value="Ank_2"/>
    <property type="match status" value="3"/>
</dbReference>
<dbReference type="PROSITE" id="PS50297">
    <property type="entry name" value="ANK_REP_REGION"/>
    <property type="match status" value="6"/>
</dbReference>
<keyword evidence="3" id="KW-1185">Reference proteome</keyword>
<dbReference type="Pfam" id="PF00023">
    <property type="entry name" value="Ank"/>
    <property type="match status" value="1"/>
</dbReference>
<dbReference type="Proteomes" id="UP000479190">
    <property type="component" value="Unassembled WGS sequence"/>
</dbReference>
<dbReference type="Gene3D" id="1.25.40.20">
    <property type="entry name" value="Ankyrin repeat-containing domain"/>
    <property type="match status" value="7"/>
</dbReference>
<protein>
    <submittedName>
        <fullName evidence="2">Uncharacterized protein</fullName>
    </submittedName>
</protein>
<evidence type="ECO:0000313" key="2">
    <source>
        <dbReference type="EMBL" id="CAB0043503.1"/>
    </source>
</evidence>
<dbReference type="PANTHER" id="PTHR24133:SF40">
    <property type="entry name" value="ANKYRIN REPEAT DOMAIN 44"/>
    <property type="match status" value="1"/>
</dbReference>
<gene>
    <name evidence="2" type="ORF">TBRA_LOCUS15091</name>
</gene>
<reference evidence="2 3" key="1">
    <citation type="submission" date="2020-02" db="EMBL/GenBank/DDBJ databases">
        <authorList>
            <person name="Ferguson B K."/>
        </authorList>
    </citation>
    <scope>NUCLEOTIDE SEQUENCE [LARGE SCALE GENOMIC DNA]</scope>
</reference>
<feature type="repeat" description="ANK" evidence="1">
    <location>
        <begin position="395"/>
        <end position="427"/>
    </location>
</feature>
<dbReference type="AlphaFoldDB" id="A0A6H5IYU9"/>
<dbReference type="SMART" id="SM00248">
    <property type="entry name" value="ANK"/>
    <property type="match status" value="12"/>
</dbReference>
<dbReference type="PANTHER" id="PTHR24133">
    <property type="entry name" value="ANKYRIN DOMAIN-CONTAINING"/>
    <property type="match status" value="1"/>
</dbReference>
<dbReference type="EMBL" id="CADCXV010001319">
    <property type="protein sequence ID" value="CAB0043503.1"/>
    <property type="molecule type" value="Genomic_DNA"/>
</dbReference>
<evidence type="ECO:0000256" key="1">
    <source>
        <dbReference type="PROSITE-ProRule" id="PRU00023"/>
    </source>
</evidence>
<feature type="repeat" description="ANK" evidence="1">
    <location>
        <begin position="657"/>
        <end position="685"/>
    </location>
</feature>
<name>A0A6H5IYU9_9HYME</name>
<proteinExistence type="predicted"/>
<accession>A0A6H5IYU9</accession>
<dbReference type="InterPro" id="IPR002110">
    <property type="entry name" value="Ankyrin_rpt"/>
</dbReference>
<dbReference type="OrthoDB" id="20727at2759"/>